<organism evidence="3 4">
    <name type="scientific">Mixia osmundae (strain CBS 9802 / IAM 14324 / JCM 22182 / KY 12970)</name>
    <dbReference type="NCBI Taxonomy" id="764103"/>
    <lineage>
        <taxon>Eukaryota</taxon>
        <taxon>Fungi</taxon>
        <taxon>Dikarya</taxon>
        <taxon>Basidiomycota</taxon>
        <taxon>Pucciniomycotina</taxon>
        <taxon>Mixiomycetes</taxon>
        <taxon>Mixiales</taxon>
        <taxon>Mixiaceae</taxon>
        <taxon>Mixia</taxon>
    </lineage>
</organism>
<evidence type="ECO:0000313" key="3">
    <source>
        <dbReference type="EMBL" id="GAA98490.1"/>
    </source>
</evidence>
<proteinExistence type="predicted"/>
<accession>G7E6N0</accession>
<dbReference type="HOGENOM" id="CLU_834420_0_0_1"/>
<keyword evidence="4" id="KW-1185">Reference proteome</keyword>
<keyword evidence="2" id="KW-0812">Transmembrane</keyword>
<reference evidence="3 4" key="2">
    <citation type="journal article" date="2012" name="Open Biol.">
        <title>Characteristics of nucleosomes and linker DNA regions on the genome of the basidiomycete Mixia osmundae revealed by mono- and dinucleosome mapping.</title>
        <authorList>
            <person name="Nishida H."/>
            <person name="Kondo S."/>
            <person name="Matsumoto T."/>
            <person name="Suzuki Y."/>
            <person name="Yoshikawa H."/>
            <person name="Taylor T.D."/>
            <person name="Sugiyama J."/>
        </authorList>
    </citation>
    <scope>NUCLEOTIDE SEQUENCE [LARGE SCALE GENOMIC DNA]</scope>
    <source>
        <strain evidence="4">CBS 9802 / IAM 14324 / JCM 22182 / KY 12970</strain>
    </source>
</reference>
<dbReference type="RefSeq" id="XP_014567690.1">
    <property type="nucleotide sequence ID" value="XM_014712204.1"/>
</dbReference>
<name>G7E6N0_MIXOS</name>
<keyword evidence="2" id="KW-1133">Transmembrane helix</keyword>
<feature type="compositionally biased region" description="Basic residues" evidence="1">
    <location>
        <begin position="232"/>
        <end position="258"/>
    </location>
</feature>
<dbReference type="AlphaFoldDB" id="G7E6N0"/>
<protein>
    <submittedName>
        <fullName evidence="3">Uncharacterized protein</fullName>
    </submittedName>
</protein>
<evidence type="ECO:0000313" key="4">
    <source>
        <dbReference type="Proteomes" id="UP000009131"/>
    </source>
</evidence>
<evidence type="ECO:0000256" key="1">
    <source>
        <dbReference type="SAM" id="MobiDB-lite"/>
    </source>
</evidence>
<gene>
    <name evidence="3" type="primary">Mo05176</name>
    <name evidence="3" type="ORF">E5Q_05176</name>
</gene>
<dbReference type="InParanoid" id="G7E6N0"/>
<sequence>MATVTDDAPGWPAFLARSTSFERLRWSALATRNSHCNRRIHAFTPTHQTERTTMKAIVLSLAILLTLASFVSAGGACCAGDTTCSGCWMCTGSTLRELWDAATPLPSACSSQTGTKAQATCYCAAYAKVAKAWAGGVCCTEFAPTFAAASNLCNLATYPEAQISAAALAKAVADANTVVYDIWHNDSGTDVPKLSITISAYTGGAVETAAASAVSSVASAVESGLVGKAVKKSKKHKKHKKTHKKHKKHSKKHKHCRRSVSEDNPPPTRTTDVAFPEVSILEDEPIDFLGRRGQAVSGPVPASALRLQKRYNCGIDFQGVAYPSTTPSWLAAA</sequence>
<feature type="region of interest" description="Disordered" evidence="1">
    <location>
        <begin position="232"/>
        <end position="272"/>
    </location>
</feature>
<keyword evidence="2" id="KW-0472">Membrane</keyword>
<dbReference type="OrthoDB" id="2505917at2759"/>
<evidence type="ECO:0000256" key="2">
    <source>
        <dbReference type="SAM" id="Phobius"/>
    </source>
</evidence>
<dbReference type="eggNOG" id="ENOG502SCUD">
    <property type="taxonomic scope" value="Eukaryota"/>
</dbReference>
<reference evidence="3 4" key="1">
    <citation type="journal article" date="2011" name="J. Gen. Appl. Microbiol.">
        <title>Draft genome sequencing of the enigmatic basidiomycete Mixia osmundae.</title>
        <authorList>
            <person name="Nishida H."/>
            <person name="Nagatsuka Y."/>
            <person name="Sugiyama J."/>
        </authorList>
    </citation>
    <scope>NUCLEOTIDE SEQUENCE [LARGE SCALE GENOMIC DNA]</scope>
    <source>
        <strain evidence="4">CBS 9802 / IAM 14324 / JCM 22182 / KY 12970</strain>
    </source>
</reference>
<dbReference type="EMBL" id="BABT02000153">
    <property type="protein sequence ID" value="GAA98490.1"/>
    <property type="molecule type" value="Genomic_DNA"/>
</dbReference>
<dbReference type="Proteomes" id="UP000009131">
    <property type="component" value="Unassembled WGS sequence"/>
</dbReference>
<feature type="transmembrane region" description="Helical" evidence="2">
    <location>
        <begin position="56"/>
        <end position="76"/>
    </location>
</feature>
<comment type="caution">
    <text evidence="3">The sequence shown here is derived from an EMBL/GenBank/DDBJ whole genome shotgun (WGS) entry which is preliminary data.</text>
</comment>